<feature type="domain" description="Cytochrome c" evidence="13">
    <location>
        <begin position="189"/>
        <end position="307"/>
    </location>
</feature>
<dbReference type="EMBL" id="CP031222">
    <property type="protein sequence ID" value="AXI02651.1"/>
    <property type="molecule type" value="Genomic_DNA"/>
</dbReference>
<dbReference type="PROSITE" id="PS51007">
    <property type="entry name" value="CYTC"/>
    <property type="match status" value="3"/>
</dbReference>
<feature type="domain" description="Cytochrome c" evidence="13">
    <location>
        <begin position="330"/>
        <end position="420"/>
    </location>
</feature>
<feature type="binding site" description="axial binding residue" evidence="12">
    <location>
        <position position="59"/>
    </location>
    <ligand>
        <name>heme c</name>
        <dbReference type="ChEBI" id="CHEBI:61717"/>
        <label>1</label>
    </ligand>
    <ligandPart>
        <name>Fe</name>
        <dbReference type="ChEBI" id="CHEBI:18248"/>
    </ligandPart>
</feature>
<dbReference type="AlphaFoldDB" id="A0A345P5U2"/>
<feature type="binding site" description="covalent" evidence="11">
    <location>
        <position position="207"/>
    </location>
    <ligand>
        <name>heme c</name>
        <dbReference type="ChEBI" id="CHEBI:61717"/>
        <label>2</label>
    </ligand>
</feature>
<keyword evidence="2" id="KW-0813">Transport</keyword>
<dbReference type="OrthoDB" id="9811281at2"/>
<evidence type="ECO:0000256" key="8">
    <source>
        <dbReference type="ARBA" id="ARBA00022982"/>
    </source>
</evidence>
<keyword evidence="4 11" id="KW-0349">Heme</keyword>
<keyword evidence="8" id="KW-0249">Electron transport</keyword>
<reference evidence="14 15" key="1">
    <citation type="submission" date="2018-07" db="EMBL/GenBank/DDBJ databases">
        <title>Genome sequencing of Moraxellaceae gen. HYN0046.</title>
        <authorList>
            <person name="Kim M."/>
            <person name="Yi H."/>
        </authorList>
    </citation>
    <scope>NUCLEOTIDE SEQUENCE [LARGE SCALE GENOMIC DNA]</scope>
    <source>
        <strain evidence="14 15">HYN0046</strain>
    </source>
</reference>
<evidence type="ECO:0000256" key="2">
    <source>
        <dbReference type="ARBA" id="ARBA00022448"/>
    </source>
</evidence>
<evidence type="ECO:0000256" key="6">
    <source>
        <dbReference type="ARBA" id="ARBA00022729"/>
    </source>
</evidence>
<dbReference type="InterPro" id="IPR008168">
    <property type="entry name" value="Cyt_C_IC"/>
</dbReference>
<dbReference type="InterPro" id="IPR051459">
    <property type="entry name" value="Cytochrome_c-type_DH"/>
</dbReference>
<keyword evidence="10" id="KW-0472">Membrane</keyword>
<evidence type="ECO:0000313" key="15">
    <source>
        <dbReference type="Proteomes" id="UP000253940"/>
    </source>
</evidence>
<dbReference type="InterPro" id="IPR036909">
    <property type="entry name" value="Cyt_c-like_dom_sf"/>
</dbReference>
<evidence type="ECO:0000256" key="3">
    <source>
        <dbReference type="ARBA" id="ARBA00022475"/>
    </source>
</evidence>
<keyword evidence="6" id="KW-0732">Signal</keyword>
<evidence type="ECO:0000256" key="11">
    <source>
        <dbReference type="PIRSR" id="PIRSR000018-50"/>
    </source>
</evidence>
<evidence type="ECO:0000313" key="14">
    <source>
        <dbReference type="EMBL" id="AXI02651.1"/>
    </source>
</evidence>
<evidence type="ECO:0000256" key="5">
    <source>
        <dbReference type="ARBA" id="ARBA00022723"/>
    </source>
</evidence>
<dbReference type="GO" id="GO:0016614">
    <property type="term" value="F:oxidoreductase activity, acting on CH-OH group of donors"/>
    <property type="evidence" value="ECO:0007669"/>
    <property type="project" value="InterPro"/>
</dbReference>
<evidence type="ECO:0000259" key="13">
    <source>
        <dbReference type="PROSITE" id="PS51007"/>
    </source>
</evidence>
<comment type="subcellular location">
    <subcellularLocation>
        <location evidence="1">Cell membrane</location>
    </subcellularLocation>
</comment>
<organism evidence="14 15">
    <name type="scientific">Aquirhabdus parva</name>
    <dbReference type="NCBI Taxonomy" id="2283318"/>
    <lineage>
        <taxon>Bacteria</taxon>
        <taxon>Pseudomonadati</taxon>
        <taxon>Pseudomonadota</taxon>
        <taxon>Gammaproteobacteria</taxon>
        <taxon>Moraxellales</taxon>
        <taxon>Moraxellaceae</taxon>
        <taxon>Aquirhabdus</taxon>
    </lineage>
</organism>
<dbReference type="GO" id="GO:0005886">
    <property type="term" value="C:plasma membrane"/>
    <property type="evidence" value="ECO:0007669"/>
    <property type="project" value="UniProtKB-SubCell"/>
</dbReference>
<keyword evidence="3" id="KW-1003">Cell membrane</keyword>
<dbReference type="Proteomes" id="UP000253940">
    <property type="component" value="Chromosome"/>
</dbReference>
<sequence>MMKKTLLGLFILAIILFIIVLAFAFWPTKTPPIATEPINSALVARGQYIAVASDCTACHTAPQGKLFAGGLGMASPIGTIYSTNITPDKQTGIGHYTLSDFDRAVRHGIRPDGLTLYPAMPYPSYVRLSDEDVRALYAYFMQGVSPVQAENRATGIPWPLSIRWPLNIWRKLFAPSVDVKFDAKQYPSPEIARGAYLVQASGHCGSCHTPRLLTMQEKTLTDYGSNGAHYLAGGQVIDGWFTSNLRADLATGLGSWSEKDIVDTLKTGRNQHHTVIGSPMNDVVIHSTQNMSDADLKAIAAYLKTLTPSKESKASYTADDAMAKALYAGKNPTHGAALYVDNCAGCHRSDGQGYARVFPSIANNPSVLSDNPISMIRLILTGSTLPQTHTAPSDLSMPGFAQRLSDDDVAQLATFIRQNFGNHASSVDSSQVHSVRKTLKQ</sequence>
<keyword evidence="7" id="KW-0677">Repeat</keyword>
<name>A0A345P5U2_9GAMM</name>
<proteinExistence type="predicted"/>
<feature type="binding site" description="covalent" evidence="11">
    <location>
        <position position="58"/>
    </location>
    <ligand>
        <name>heme c</name>
        <dbReference type="ChEBI" id="CHEBI:61717"/>
        <label>1</label>
    </ligand>
</feature>
<gene>
    <name evidence="14" type="ORF">HYN46_07300</name>
</gene>
<dbReference type="GO" id="GO:0009055">
    <property type="term" value="F:electron transfer activity"/>
    <property type="evidence" value="ECO:0007669"/>
    <property type="project" value="InterPro"/>
</dbReference>
<evidence type="ECO:0000256" key="1">
    <source>
        <dbReference type="ARBA" id="ARBA00004236"/>
    </source>
</evidence>
<dbReference type="InterPro" id="IPR014353">
    <property type="entry name" value="Membr-bd_ADH_cyt_c"/>
</dbReference>
<evidence type="ECO:0000256" key="4">
    <source>
        <dbReference type="ARBA" id="ARBA00022617"/>
    </source>
</evidence>
<dbReference type="GO" id="GO:0020037">
    <property type="term" value="F:heme binding"/>
    <property type="evidence" value="ECO:0007669"/>
    <property type="project" value="InterPro"/>
</dbReference>
<keyword evidence="15" id="KW-1185">Reference proteome</keyword>
<feature type="domain" description="Cytochrome c" evidence="13">
    <location>
        <begin position="41"/>
        <end position="144"/>
    </location>
</feature>
<feature type="binding site" description="covalent" evidence="11">
    <location>
        <position position="346"/>
    </location>
    <ligand>
        <name>heme c</name>
        <dbReference type="ChEBI" id="CHEBI:61717"/>
        <label>3</label>
    </ligand>
</feature>
<evidence type="ECO:0000256" key="7">
    <source>
        <dbReference type="ARBA" id="ARBA00022737"/>
    </source>
</evidence>
<dbReference type="KEGG" id="mbah:HYN46_07300"/>
<feature type="binding site" description="covalent" evidence="11">
    <location>
        <position position="343"/>
    </location>
    <ligand>
        <name>heme c</name>
        <dbReference type="ChEBI" id="CHEBI:61717"/>
        <label>3</label>
    </ligand>
</feature>
<dbReference type="PRINTS" id="PR00605">
    <property type="entry name" value="CYTCHROMECIC"/>
</dbReference>
<keyword evidence="9 12" id="KW-0408">Iron</keyword>
<feature type="binding site" description="axial binding residue" evidence="12">
    <location>
        <position position="347"/>
    </location>
    <ligand>
        <name>heme c</name>
        <dbReference type="ChEBI" id="CHEBI:61717"/>
        <label>3</label>
    </ligand>
    <ligandPart>
        <name>Fe</name>
        <dbReference type="ChEBI" id="CHEBI:18248"/>
    </ligandPart>
</feature>
<dbReference type="Pfam" id="PF00034">
    <property type="entry name" value="Cytochrom_C"/>
    <property type="match status" value="3"/>
</dbReference>
<dbReference type="RefSeq" id="WP_114898761.1">
    <property type="nucleotide sequence ID" value="NZ_CP031222.1"/>
</dbReference>
<feature type="binding site" description="covalent" evidence="11">
    <location>
        <position position="55"/>
    </location>
    <ligand>
        <name>heme c</name>
        <dbReference type="ChEBI" id="CHEBI:61717"/>
        <label>1</label>
    </ligand>
</feature>
<evidence type="ECO:0000256" key="9">
    <source>
        <dbReference type="ARBA" id="ARBA00023004"/>
    </source>
</evidence>
<evidence type="ECO:0000256" key="12">
    <source>
        <dbReference type="PIRSR" id="PIRSR000018-51"/>
    </source>
</evidence>
<dbReference type="PANTHER" id="PTHR35008">
    <property type="entry name" value="BLL4482 PROTEIN-RELATED"/>
    <property type="match status" value="1"/>
</dbReference>
<accession>A0A345P5U2</accession>
<keyword evidence="5 12" id="KW-0479">Metal-binding</keyword>
<dbReference type="PIRSF" id="PIRSF000018">
    <property type="entry name" value="Mb_ADH_cyt_c"/>
    <property type="match status" value="1"/>
</dbReference>
<dbReference type="GO" id="GO:0005506">
    <property type="term" value="F:iron ion binding"/>
    <property type="evidence" value="ECO:0007669"/>
    <property type="project" value="InterPro"/>
</dbReference>
<dbReference type="PANTHER" id="PTHR35008:SF8">
    <property type="entry name" value="ALCOHOL DEHYDROGENASE CYTOCHROME C SUBUNIT"/>
    <property type="match status" value="1"/>
</dbReference>
<dbReference type="SUPFAM" id="SSF46626">
    <property type="entry name" value="Cytochrome c"/>
    <property type="match status" value="3"/>
</dbReference>
<feature type="binding site" description="covalent" evidence="11">
    <location>
        <position position="204"/>
    </location>
    <ligand>
        <name>heme c</name>
        <dbReference type="ChEBI" id="CHEBI:61717"/>
        <label>2</label>
    </ligand>
</feature>
<feature type="binding site" description="axial binding residue" evidence="12">
    <location>
        <position position="208"/>
    </location>
    <ligand>
        <name>heme c</name>
        <dbReference type="ChEBI" id="CHEBI:61717"/>
        <label>2</label>
    </ligand>
    <ligandPart>
        <name>Fe</name>
        <dbReference type="ChEBI" id="CHEBI:18248"/>
    </ligandPart>
</feature>
<dbReference type="Gene3D" id="1.10.760.10">
    <property type="entry name" value="Cytochrome c-like domain"/>
    <property type="match status" value="3"/>
</dbReference>
<comment type="cofactor">
    <cofactor evidence="11">
        <name>heme c</name>
        <dbReference type="ChEBI" id="CHEBI:61717"/>
    </cofactor>
    <text evidence="11">Binds 3 heme c groups covalently per subunit.</text>
</comment>
<dbReference type="InterPro" id="IPR009056">
    <property type="entry name" value="Cyt_c-like_dom"/>
</dbReference>
<protein>
    <submittedName>
        <fullName evidence="14">Cytochrome c</fullName>
    </submittedName>
</protein>
<evidence type="ECO:0000256" key="10">
    <source>
        <dbReference type="ARBA" id="ARBA00023136"/>
    </source>
</evidence>